<evidence type="ECO:0000256" key="1">
    <source>
        <dbReference type="ARBA" id="ARBA00023002"/>
    </source>
</evidence>
<dbReference type="AlphaFoldDB" id="A0A160V9N1"/>
<name>A0A160V9N1_9ZZZZ</name>
<dbReference type="Pfam" id="PF00296">
    <property type="entry name" value="Bac_luciferase"/>
    <property type="match status" value="1"/>
</dbReference>
<accession>A0A160V9N1</accession>
<dbReference type="InterPro" id="IPR050766">
    <property type="entry name" value="Bact_Lucif_Oxidored"/>
</dbReference>
<dbReference type="InterPro" id="IPR011251">
    <property type="entry name" value="Luciferase-like_dom"/>
</dbReference>
<sequence>MKLCFFHLMPYQDLPDNFEKDYHSVWVDAPNSLFAPEKAEHMYNDFLDELEYAEAMGFDAICVNEHHGNAYGMMPSPNLMASAMIRATSEAAVVVLGNSLALYNPPIRVAEEMAMLDVMSGGRLIAGFPLGTSMDTIFGYGQVPVTLREKYQEAHDLVMKAWKEREPFSFNGKFTQLRYVNIWPRPYQQPRPPIWVPGSGSLETWDWTIKNDYVYCYLSYSGYKVGKTIMDGFWDEMERQGKEFNPYHAGFLQLVAVSETDEQAQEYKDSIEYFFKKSLHIPAGFANPPGYRSVRTNASQAGSATADSRTKQLSDFTWRDYLEAGNVIVGSPETVVKELTHAVKELRVGNLMLLLQFGDMPKELAMKNTTLFANEVMPHVKDIWSEYETRWWPEKLSKAPQEAGR</sequence>
<organism evidence="4">
    <name type="scientific">hydrothermal vent metagenome</name>
    <dbReference type="NCBI Taxonomy" id="652676"/>
    <lineage>
        <taxon>unclassified sequences</taxon>
        <taxon>metagenomes</taxon>
        <taxon>ecological metagenomes</taxon>
    </lineage>
</organism>
<feature type="domain" description="Luciferase-like" evidence="3">
    <location>
        <begin position="42"/>
        <end position="343"/>
    </location>
</feature>
<dbReference type="PANTHER" id="PTHR30137:SF8">
    <property type="entry name" value="BLR5498 PROTEIN"/>
    <property type="match status" value="1"/>
</dbReference>
<proteinExistence type="predicted"/>
<reference evidence="4" key="1">
    <citation type="submission" date="2015-10" db="EMBL/GenBank/DDBJ databases">
        <authorList>
            <person name="Gilbert D.G."/>
        </authorList>
    </citation>
    <scope>NUCLEOTIDE SEQUENCE</scope>
</reference>
<dbReference type="InterPro" id="IPR036661">
    <property type="entry name" value="Luciferase-like_sf"/>
</dbReference>
<evidence type="ECO:0000313" key="4">
    <source>
        <dbReference type="EMBL" id="CUV01130.1"/>
    </source>
</evidence>
<dbReference type="GO" id="GO:0016705">
    <property type="term" value="F:oxidoreductase activity, acting on paired donors, with incorporation or reduction of molecular oxygen"/>
    <property type="evidence" value="ECO:0007669"/>
    <property type="project" value="InterPro"/>
</dbReference>
<evidence type="ECO:0000256" key="2">
    <source>
        <dbReference type="ARBA" id="ARBA00023033"/>
    </source>
</evidence>
<dbReference type="EMBL" id="FAXA01000010">
    <property type="protein sequence ID" value="CUV01130.1"/>
    <property type="molecule type" value="Genomic_DNA"/>
</dbReference>
<gene>
    <name evidence="4" type="ORF">MGWOODY_Clf2463</name>
</gene>
<evidence type="ECO:0000259" key="3">
    <source>
        <dbReference type="Pfam" id="PF00296"/>
    </source>
</evidence>
<dbReference type="Gene3D" id="3.20.20.30">
    <property type="entry name" value="Luciferase-like domain"/>
    <property type="match status" value="1"/>
</dbReference>
<dbReference type="PANTHER" id="PTHR30137">
    <property type="entry name" value="LUCIFERASE-LIKE MONOOXYGENASE"/>
    <property type="match status" value="1"/>
</dbReference>
<keyword evidence="1" id="KW-0560">Oxidoreductase</keyword>
<dbReference type="SUPFAM" id="SSF51679">
    <property type="entry name" value="Bacterial luciferase-like"/>
    <property type="match status" value="1"/>
</dbReference>
<dbReference type="GO" id="GO:0004497">
    <property type="term" value="F:monooxygenase activity"/>
    <property type="evidence" value="ECO:0007669"/>
    <property type="project" value="UniProtKB-KW"/>
</dbReference>
<protein>
    <submittedName>
        <fullName evidence="4">Luciferase family protein</fullName>
    </submittedName>
</protein>
<keyword evidence="2" id="KW-0503">Monooxygenase</keyword>
<dbReference type="GO" id="GO:0005829">
    <property type="term" value="C:cytosol"/>
    <property type="evidence" value="ECO:0007669"/>
    <property type="project" value="TreeGrafter"/>
</dbReference>